<dbReference type="Proteomes" id="UP000822688">
    <property type="component" value="Chromosome 9"/>
</dbReference>
<evidence type="ECO:0000259" key="18">
    <source>
        <dbReference type="Pfam" id="PF07479"/>
    </source>
</evidence>
<protein>
    <recommendedName>
        <fullName evidence="15">Glycerol-3-phosphate dehydrogenase [NAD(+)]</fullName>
        <ecNumber evidence="15">1.1.1.8</ecNumber>
    </recommendedName>
</protein>
<evidence type="ECO:0000256" key="4">
    <source>
        <dbReference type="ARBA" id="ARBA00022516"/>
    </source>
</evidence>
<dbReference type="InterPro" id="IPR013328">
    <property type="entry name" value="6PGD_dom2"/>
</dbReference>
<dbReference type="GO" id="GO:0141152">
    <property type="term" value="F:glycerol-3-phosphate dehydrogenase (NAD+) activity"/>
    <property type="evidence" value="ECO:0007669"/>
    <property type="project" value="UniProtKB-UniRule"/>
</dbReference>
<dbReference type="NCBIfam" id="NF000942">
    <property type="entry name" value="PRK00094.1-4"/>
    <property type="match status" value="1"/>
</dbReference>
<evidence type="ECO:0000256" key="16">
    <source>
        <dbReference type="SAM" id="Phobius"/>
    </source>
</evidence>
<dbReference type="InterPro" id="IPR006109">
    <property type="entry name" value="G3P_DH_NAD-dep_C"/>
</dbReference>
<dbReference type="GO" id="GO:0006629">
    <property type="term" value="P:lipid metabolic process"/>
    <property type="evidence" value="ECO:0007669"/>
    <property type="project" value="UniProtKB-KW"/>
</dbReference>
<evidence type="ECO:0000256" key="12">
    <source>
        <dbReference type="ARBA" id="ARBA00037925"/>
    </source>
</evidence>
<dbReference type="GO" id="GO:0009507">
    <property type="term" value="C:chloroplast"/>
    <property type="evidence" value="ECO:0007669"/>
    <property type="project" value="UniProtKB-SubCell"/>
</dbReference>
<evidence type="ECO:0000256" key="2">
    <source>
        <dbReference type="ARBA" id="ARBA00005189"/>
    </source>
</evidence>
<dbReference type="Gene3D" id="3.40.50.720">
    <property type="entry name" value="NAD(P)-binding Rossmann-like Domain"/>
    <property type="match status" value="1"/>
</dbReference>
<keyword evidence="10" id="KW-0443">Lipid metabolism</keyword>
<evidence type="ECO:0000313" key="20">
    <source>
        <dbReference type="Proteomes" id="UP000822688"/>
    </source>
</evidence>
<evidence type="ECO:0000256" key="5">
    <source>
        <dbReference type="ARBA" id="ARBA00022528"/>
    </source>
</evidence>
<comment type="caution">
    <text evidence="19">The sequence shown here is derived from an EMBL/GenBank/DDBJ whole genome shotgun (WGS) entry which is preliminary data.</text>
</comment>
<evidence type="ECO:0000256" key="6">
    <source>
        <dbReference type="ARBA" id="ARBA00022640"/>
    </source>
</evidence>
<dbReference type="SUPFAM" id="SSF51735">
    <property type="entry name" value="NAD(P)-binding Rossmann-fold domains"/>
    <property type="match status" value="1"/>
</dbReference>
<accession>A0A8T0GYM3</accession>
<dbReference type="PANTHER" id="PTHR11728">
    <property type="entry name" value="GLYCEROL-3-PHOSPHATE DEHYDROGENASE"/>
    <property type="match status" value="1"/>
</dbReference>
<evidence type="ECO:0000256" key="13">
    <source>
        <dbReference type="ARBA" id="ARBA00048683"/>
    </source>
</evidence>
<evidence type="ECO:0000313" key="19">
    <source>
        <dbReference type="EMBL" id="KAG0562818.1"/>
    </source>
</evidence>
<comment type="pathway">
    <text evidence="11">Phospholipid metabolism.</text>
</comment>
<evidence type="ECO:0000256" key="8">
    <source>
        <dbReference type="ARBA" id="ARBA00023002"/>
    </source>
</evidence>
<dbReference type="AlphaFoldDB" id="A0A8T0GYM3"/>
<evidence type="ECO:0000256" key="14">
    <source>
        <dbReference type="RuleBase" id="RU000437"/>
    </source>
</evidence>
<comment type="subcellular location">
    <subcellularLocation>
        <location evidence="1">Plastid</location>
        <location evidence="1">Chloroplast</location>
    </subcellularLocation>
</comment>
<comment type="similarity">
    <text evidence="3 14">Belongs to the NAD-dependent glycerol-3-phosphate dehydrogenase family.</text>
</comment>
<evidence type="ECO:0000256" key="10">
    <source>
        <dbReference type="ARBA" id="ARBA00023098"/>
    </source>
</evidence>
<evidence type="ECO:0000259" key="17">
    <source>
        <dbReference type="Pfam" id="PF01210"/>
    </source>
</evidence>
<dbReference type="GO" id="GO:0051287">
    <property type="term" value="F:NAD binding"/>
    <property type="evidence" value="ECO:0007669"/>
    <property type="project" value="UniProtKB-UniRule"/>
</dbReference>
<evidence type="ECO:0000256" key="3">
    <source>
        <dbReference type="ARBA" id="ARBA00011009"/>
    </source>
</evidence>
<dbReference type="Pfam" id="PF07479">
    <property type="entry name" value="NAD_Gly3P_dh_C"/>
    <property type="match status" value="1"/>
</dbReference>
<dbReference type="FunFam" id="3.40.50.720:FF:000019">
    <property type="entry name" value="Glycerol-3-phosphate dehydrogenase [NAD(P)+]"/>
    <property type="match status" value="1"/>
</dbReference>
<dbReference type="PRINTS" id="PR00077">
    <property type="entry name" value="GPDHDRGNASE"/>
</dbReference>
<dbReference type="HAMAP" id="MF_00394">
    <property type="entry name" value="NAD_Glyc3P_dehydrog"/>
    <property type="match status" value="1"/>
</dbReference>
<dbReference type="GO" id="GO:0005829">
    <property type="term" value="C:cytosol"/>
    <property type="evidence" value="ECO:0007669"/>
    <property type="project" value="TreeGrafter"/>
</dbReference>
<keyword evidence="5" id="KW-0150">Chloroplast</keyword>
<keyword evidence="8 14" id="KW-0560">Oxidoreductase</keyword>
<comment type="pathway">
    <text evidence="12">Membrane lipid metabolism; glycerophospholipid metabolism.</text>
</comment>
<dbReference type="Gene3D" id="1.10.1040.10">
    <property type="entry name" value="N-(1-d-carboxylethyl)-l-norvaline Dehydrogenase, domain 2"/>
    <property type="match status" value="1"/>
</dbReference>
<dbReference type="SUPFAM" id="SSF48179">
    <property type="entry name" value="6-phosphogluconate dehydrogenase C-terminal domain-like"/>
    <property type="match status" value="1"/>
</dbReference>
<evidence type="ECO:0000256" key="15">
    <source>
        <dbReference type="RuleBase" id="RU361243"/>
    </source>
</evidence>
<dbReference type="GO" id="GO:0005975">
    <property type="term" value="P:carbohydrate metabolic process"/>
    <property type="evidence" value="ECO:0007669"/>
    <property type="project" value="InterPro"/>
</dbReference>
<sequence>MATTSFYIPRTTRIHLAAEYDRRGFGSHLGGQTCRKSSLRVEFLVCGRFWVNSSSWGGGLRSQKGIRHWGGLPVGSSLKEHDLYSSQLEEEGLPEEVDAFCKVAQQLCVVDDLPLEEDVPEGALIAFDGIESGVDVERMSVGSVSSGTEEVSVQSVQSSSGLFTRNNEERKVVRTAWEKLVRWSKSWQLLNERRKNALKKTKKVVVLGGGSFGTAMAVLLARNKAEMNVTLLLRDQKICQAINDHHMNLKYFPRHQLPTNVTATTDPKAALEDAQYCIHAIPVQSSSEFLLSIAEYVPATLPFLSVSKGLELSTLEMMSQVIPRALGNPRQPVAVISGPSFAIELMDELPTAMVAASRDKELARACQQLLASRYLRVNTSTDVVGVEMAGALKNVLAIAAGIVEGMKLGNNCMAALVAQGCSEIRWLAEKMGAKSHTLSGLSGSGDIMLTCFVSLSRNRSVGVRLGSGEKLEDILSSMNQVAEGVATAGAVISLAKKYRVQMPVLTAVARILDNELTPKTAVLALMSLPQVEEV</sequence>
<evidence type="ECO:0000256" key="7">
    <source>
        <dbReference type="ARBA" id="ARBA00022946"/>
    </source>
</evidence>
<dbReference type="EC" id="1.1.1.8" evidence="15"/>
<feature type="domain" description="Glycerol-3-phosphate dehydrogenase NAD-dependent N-terminal" evidence="17">
    <location>
        <begin position="203"/>
        <end position="362"/>
    </location>
</feature>
<evidence type="ECO:0000256" key="1">
    <source>
        <dbReference type="ARBA" id="ARBA00004229"/>
    </source>
</evidence>
<gene>
    <name evidence="19" type="ORF">KC19_9G173600</name>
</gene>
<dbReference type="GO" id="GO:0046168">
    <property type="term" value="P:glycerol-3-phosphate catabolic process"/>
    <property type="evidence" value="ECO:0007669"/>
    <property type="project" value="UniProtKB-UniRule"/>
</dbReference>
<dbReference type="PANTHER" id="PTHR11728:SF1">
    <property type="entry name" value="GLYCEROL-3-PHOSPHATE DEHYDROGENASE [NAD(+)] 2, CHLOROPLASTIC"/>
    <property type="match status" value="1"/>
</dbReference>
<feature type="domain" description="Glycerol-3-phosphate dehydrogenase NAD-dependent C-terminal" evidence="18">
    <location>
        <begin position="382"/>
        <end position="522"/>
    </location>
</feature>
<keyword evidence="4" id="KW-0444">Lipid biosynthesis</keyword>
<dbReference type="InterPro" id="IPR006168">
    <property type="entry name" value="G3P_DH_NAD-dep"/>
</dbReference>
<keyword evidence="16" id="KW-1133">Transmembrane helix</keyword>
<dbReference type="FunFam" id="1.10.1040.10:FF:000031">
    <property type="entry name" value="Glycerol-3-phosphate dehydrogenase (NAD(P)(+))"/>
    <property type="match status" value="1"/>
</dbReference>
<organism evidence="19 20">
    <name type="scientific">Ceratodon purpureus</name>
    <name type="common">Fire moss</name>
    <name type="synonym">Dicranum purpureum</name>
    <dbReference type="NCBI Taxonomy" id="3225"/>
    <lineage>
        <taxon>Eukaryota</taxon>
        <taxon>Viridiplantae</taxon>
        <taxon>Streptophyta</taxon>
        <taxon>Embryophyta</taxon>
        <taxon>Bryophyta</taxon>
        <taxon>Bryophytina</taxon>
        <taxon>Bryopsida</taxon>
        <taxon>Dicranidae</taxon>
        <taxon>Pseudoditrichales</taxon>
        <taxon>Ditrichaceae</taxon>
        <taxon>Ceratodon</taxon>
    </lineage>
</organism>
<dbReference type="Pfam" id="PF01210">
    <property type="entry name" value="NAD_Gly3P_dh_N"/>
    <property type="match status" value="1"/>
</dbReference>
<dbReference type="NCBIfam" id="NF000940">
    <property type="entry name" value="PRK00094.1-2"/>
    <property type="match status" value="1"/>
</dbReference>
<evidence type="ECO:0000256" key="11">
    <source>
        <dbReference type="ARBA" id="ARBA00025707"/>
    </source>
</evidence>
<keyword evidence="7" id="KW-0809">Transit peptide</keyword>
<keyword evidence="9 14" id="KW-0520">NAD</keyword>
<comment type="catalytic activity">
    <reaction evidence="13 15">
        <text>sn-glycerol 3-phosphate + NAD(+) = dihydroxyacetone phosphate + NADH + H(+)</text>
        <dbReference type="Rhea" id="RHEA:11092"/>
        <dbReference type="ChEBI" id="CHEBI:15378"/>
        <dbReference type="ChEBI" id="CHEBI:57540"/>
        <dbReference type="ChEBI" id="CHEBI:57597"/>
        <dbReference type="ChEBI" id="CHEBI:57642"/>
        <dbReference type="ChEBI" id="CHEBI:57945"/>
        <dbReference type="EC" id="1.1.1.8"/>
    </reaction>
</comment>
<keyword evidence="20" id="KW-1185">Reference proteome</keyword>
<name>A0A8T0GYM3_CERPU</name>
<dbReference type="InterPro" id="IPR008927">
    <property type="entry name" value="6-PGluconate_DH-like_C_sf"/>
</dbReference>
<reference evidence="19" key="1">
    <citation type="submission" date="2020-06" db="EMBL/GenBank/DDBJ databases">
        <title>WGS assembly of Ceratodon purpureus strain R40.</title>
        <authorList>
            <person name="Carey S.B."/>
            <person name="Jenkins J."/>
            <person name="Shu S."/>
            <person name="Lovell J.T."/>
            <person name="Sreedasyam A."/>
            <person name="Maumus F."/>
            <person name="Tiley G.P."/>
            <person name="Fernandez-Pozo N."/>
            <person name="Barry K."/>
            <person name="Chen C."/>
            <person name="Wang M."/>
            <person name="Lipzen A."/>
            <person name="Daum C."/>
            <person name="Saski C.A."/>
            <person name="Payton A.C."/>
            <person name="Mcbreen J.C."/>
            <person name="Conrad R.E."/>
            <person name="Kollar L.M."/>
            <person name="Olsson S."/>
            <person name="Huttunen S."/>
            <person name="Landis J.B."/>
            <person name="Wickett N.J."/>
            <person name="Johnson M.G."/>
            <person name="Rensing S.A."/>
            <person name="Grimwood J."/>
            <person name="Schmutz J."/>
            <person name="Mcdaniel S.F."/>
        </authorList>
    </citation>
    <scope>NUCLEOTIDE SEQUENCE</scope>
    <source>
        <strain evidence="19">R40</strain>
    </source>
</reference>
<dbReference type="EMBL" id="CM026430">
    <property type="protein sequence ID" value="KAG0562818.1"/>
    <property type="molecule type" value="Genomic_DNA"/>
</dbReference>
<keyword evidence="16" id="KW-0812">Transmembrane</keyword>
<proteinExistence type="inferred from homology"/>
<dbReference type="PROSITE" id="PS00957">
    <property type="entry name" value="NAD_G3PDH"/>
    <property type="match status" value="1"/>
</dbReference>
<comment type="pathway">
    <text evidence="2">Lipid metabolism.</text>
</comment>
<keyword evidence="6" id="KW-0934">Plastid</keyword>
<dbReference type="InterPro" id="IPR036291">
    <property type="entry name" value="NAD(P)-bd_dom_sf"/>
</dbReference>
<evidence type="ECO:0000256" key="9">
    <source>
        <dbReference type="ARBA" id="ARBA00023027"/>
    </source>
</evidence>
<keyword evidence="16" id="KW-0472">Membrane</keyword>
<dbReference type="InterPro" id="IPR011128">
    <property type="entry name" value="G3P_DH_NAD-dep_N"/>
</dbReference>
<feature type="transmembrane region" description="Helical" evidence="16">
    <location>
        <begin position="204"/>
        <end position="221"/>
    </location>
</feature>